<dbReference type="PANTHER" id="PTHR43380:SF1">
    <property type="entry name" value="2-OXOISOVALERATE DEHYDROGENASE SUBUNIT ALPHA, MITOCHONDRIAL"/>
    <property type="match status" value="1"/>
</dbReference>
<dbReference type="InterPro" id="IPR001017">
    <property type="entry name" value="DH_E1"/>
</dbReference>
<dbReference type="RefSeq" id="XP_035345574.1">
    <property type="nucleotide sequence ID" value="XM_035489681.1"/>
</dbReference>
<accession>A0A7H8R059</accession>
<evidence type="ECO:0000259" key="11">
    <source>
        <dbReference type="Pfam" id="PF00676"/>
    </source>
</evidence>
<reference evidence="14" key="1">
    <citation type="submission" date="2020-06" db="EMBL/GenBank/DDBJ databases">
        <title>A chromosome-scale genome assembly of Talaromyces rugulosus W13939.</title>
        <authorList>
            <person name="Wang B."/>
            <person name="Guo L."/>
            <person name="Ye K."/>
            <person name="Wang L."/>
        </authorList>
    </citation>
    <scope>NUCLEOTIDE SEQUENCE [LARGE SCALE GENOMIC DNA]</scope>
    <source>
        <strain evidence="14">W13939</strain>
    </source>
</reference>
<dbReference type="InterPro" id="IPR032466">
    <property type="entry name" value="Metal_Hydrolase"/>
</dbReference>
<dbReference type="SUPFAM" id="SSF52518">
    <property type="entry name" value="Thiamin diphosphate-binding fold (THDP-binding)"/>
    <property type="match status" value="1"/>
</dbReference>
<organism evidence="13 14">
    <name type="scientific">Talaromyces rugulosus</name>
    <name type="common">Penicillium rugulosum</name>
    <dbReference type="NCBI Taxonomy" id="121627"/>
    <lineage>
        <taxon>Eukaryota</taxon>
        <taxon>Fungi</taxon>
        <taxon>Dikarya</taxon>
        <taxon>Ascomycota</taxon>
        <taxon>Pezizomycotina</taxon>
        <taxon>Eurotiomycetes</taxon>
        <taxon>Eurotiomycetidae</taxon>
        <taxon>Eurotiales</taxon>
        <taxon>Trichocomaceae</taxon>
        <taxon>Talaromyces</taxon>
        <taxon>Talaromyces sect. Islandici</taxon>
    </lineage>
</organism>
<sequence>MAFSLAGRCLARSARRHCGGRVSSSVRWSSSISQRPGSDHVRFPGAVDSKFTSDMSFSRPSNTPAMATYRVMDSDGVIVDKAHEPSDVPNEQVLTWYKNMLTVNIMDIIMFEAQRQGRLSFYMVSAGEEGIAVGSASALTDDDVLFCQYRESGVFQQRGFTLKQFMSQLFANKDDSGHGRNMPVHYGLEYPRIYTISSPLATQIPQATGAAYALKVQALQNPNRPSRVVACYFGEGAASEGDFHAALNMAATRSCPIVFICRNNGFAISTPTLEQYRGDGIASRGIGYGIDTIRVDGNDIFAMREATKEARRMALEDGGRPVLVEAMSYRVSHHSTSDDSFAYRARVEVEDWKRRDNPIIRLRKWLENKGLWNEEMEQQTRKDLRADILKAFNAAEREKKPALKEMFGDVYEHLTEEQEAQRAELRKHLEKYPEEYNLNSYDGDWFKTLQVIFIPPSPTKFCSSKNGIMENPNTLGPISGSGPGTIYLRPELRDLKIIGVEEHVAFPELLKLIPRDDYLVSTFQTVLNNGGLAYAAGRRSAGEQRIKDMDEGHISFQVLSLSGAIGVNFMAPQPGYELSVQINNILKKAVEKYPTRFAALAELPMQDPDLAVMELHRCIKKLGFVGAMMSGSIGASGRYLDGPEYDPVLAAFEELDVPLYLHPGVVPKPVMDTYYSFPEKPLLSATFAHMGWGWHNEVAIHLLRLVLSGALERHPRLKIIVGHQGEMLPMMIQRFDTVFDQETFGYKRSVGEMLRSQVWVAISGLFTLPPTLCTIATWGVDKVLFANDYPFIDTQRVPEFVRALGDVLSPADLRKVCQKNAEQLFKITV</sequence>
<dbReference type="GO" id="GO:0009083">
    <property type="term" value="P:branched-chain amino acid catabolic process"/>
    <property type="evidence" value="ECO:0007669"/>
    <property type="project" value="TreeGrafter"/>
</dbReference>
<feature type="domain" description="Amidohydrolase-related" evidence="12">
    <location>
        <begin position="582"/>
        <end position="826"/>
    </location>
</feature>
<dbReference type="OrthoDB" id="3845at2759"/>
<comment type="cofactor">
    <cofactor evidence="1">
        <name>thiamine diphosphate</name>
        <dbReference type="ChEBI" id="CHEBI:58937"/>
    </cofactor>
</comment>
<dbReference type="EC" id="1.2.4.4" evidence="4"/>
<keyword evidence="5" id="KW-0479">Metal-binding</keyword>
<evidence type="ECO:0000256" key="8">
    <source>
        <dbReference type="ARBA" id="ARBA00023002"/>
    </source>
</evidence>
<evidence type="ECO:0000259" key="12">
    <source>
        <dbReference type="Pfam" id="PF04909"/>
    </source>
</evidence>
<keyword evidence="9" id="KW-0496">Mitochondrion</keyword>
<dbReference type="EMBL" id="CP055900">
    <property type="protein sequence ID" value="QKX59396.1"/>
    <property type="molecule type" value="Genomic_DNA"/>
</dbReference>
<dbReference type="Gene3D" id="3.20.20.140">
    <property type="entry name" value="Metal-dependent hydrolases"/>
    <property type="match status" value="1"/>
</dbReference>
<evidence type="ECO:0000256" key="10">
    <source>
        <dbReference type="ARBA" id="ARBA00031050"/>
    </source>
</evidence>
<dbReference type="GO" id="GO:0046872">
    <property type="term" value="F:metal ion binding"/>
    <property type="evidence" value="ECO:0007669"/>
    <property type="project" value="UniProtKB-KW"/>
</dbReference>
<comment type="similarity">
    <text evidence="3">Belongs to the BCKDHA family.</text>
</comment>
<evidence type="ECO:0000256" key="3">
    <source>
        <dbReference type="ARBA" id="ARBA00008646"/>
    </source>
</evidence>
<evidence type="ECO:0000313" key="13">
    <source>
        <dbReference type="EMBL" id="QKX59396.1"/>
    </source>
</evidence>
<evidence type="ECO:0000256" key="7">
    <source>
        <dbReference type="ARBA" id="ARBA00022958"/>
    </source>
</evidence>
<evidence type="ECO:0000256" key="6">
    <source>
        <dbReference type="ARBA" id="ARBA00022946"/>
    </source>
</evidence>
<keyword evidence="14" id="KW-1185">Reference proteome</keyword>
<comment type="subcellular location">
    <subcellularLocation>
        <location evidence="2">Mitochondrion matrix</location>
    </subcellularLocation>
</comment>
<evidence type="ECO:0000256" key="5">
    <source>
        <dbReference type="ARBA" id="ARBA00022723"/>
    </source>
</evidence>
<dbReference type="FunFam" id="3.40.50.970:FF:000015">
    <property type="entry name" value="2-oxoisovalerate dehydrogenase subunit alpha"/>
    <property type="match status" value="1"/>
</dbReference>
<gene>
    <name evidence="13" type="ORF">TRUGW13939_06530</name>
</gene>
<dbReference type="AlphaFoldDB" id="A0A7H8R059"/>
<dbReference type="Proteomes" id="UP000509510">
    <property type="component" value="Chromosome III"/>
</dbReference>
<dbReference type="SUPFAM" id="SSF51556">
    <property type="entry name" value="Metallo-dependent hydrolases"/>
    <property type="match status" value="1"/>
</dbReference>
<evidence type="ECO:0000313" key="14">
    <source>
        <dbReference type="Proteomes" id="UP000509510"/>
    </source>
</evidence>
<keyword evidence="8" id="KW-0560">Oxidoreductase</keyword>
<evidence type="ECO:0000256" key="2">
    <source>
        <dbReference type="ARBA" id="ARBA00004305"/>
    </source>
</evidence>
<dbReference type="GO" id="GO:0016787">
    <property type="term" value="F:hydrolase activity"/>
    <property type="evidence" value="ECO:0007669"/>
    <property type="project" value="InterPro"/>
</dbReference>
<evidence type="ECO:0000256" key="4">
    <source>
        <dbReference type="ARBA" id="ARBA00012277"/>
    </source>
</evidence>
<dbReference type="PANTHER" id="PTHR43380">
    <property type="entry name" value="2-OXOISOVALERATE DEHYDROGENASE SUBUNIT ALPHA, MITOCHONDRIAL"/>
    <property type="match status" value="1"/>
</dbReference>
<dbReference type="InterPro" id="IPR050771">
    <property type="entry name" value="Alpha-ketoacid_DH_E1_comp"/>
</dbReference>
<dbReference type="Gene3D" id="3.40.50.970">
    <property type="match status" value="1"/>
</dbReference>
<feature type="domain" description="Dehydrogenase E1 component" evidence="11">
    <location>
        <begin position="97"/>
        <end position="403"/>
    </location>
</feature>
<dbReference type="KEGG" id="trg:TRUGW13939_06530"/>
<dbReference type="GO" id="GO:0005759">
    <property type="term" value="C:mitochondrial matrix"/>
    <property type="evidence" value="ECO:0007669"/>
    <property type="project" value="UniProtKB-SubCell"/>
</dbReference>
<evidence type="ECO:0000256" key="9">
    <source>
        <dbReference type="ARBA" id="ARBA00023128"/>
    </source>
</evidence>
<dbReference type="GeneID" id="55994025"/>
<keyword evidence="6" id="KW-0809">Transit peptide</keyword>
<evidence type="ECO:0000256" key="1">
    <source>
        <dbReference type="ARBA" id="ARBA00001964"/>
    </source>
</evidence>
<protein>
    <recommendedName>
        <fullName evidence="4">3-methyl-2-oxobutanoate dehydrogenase (2-methylpropanoyl-transferring)</fullName>
        <ecNumber evidence="4">1.2.4.4</ecNumber>
    </recommendedName>
    <alternativeName>
        <fullName evidence="10">Branched-chain alpha-keto acid dehydrogenase E1 component alpha chain</fullName>
    </alternativeName>
</protein>
<dbReference type="InterPro" id="IPR006680">
    <property type="entry name" value="Amidohydro-rel"/>
</dbReference>
<dbReference type="Pfam" id="PF04909">
    <property type="entry name" value="Amidohydro_2"/>
    <property type="match status" value="1"/>
</dbReference>
<name>A0A7H8R059_TALRU</name>
<dbReference type="GO" id="GO:0003863">
    <property type="term" value="F:branched-chain 2-oxo acid dehydrogenase activity"/>
    <property type="evidence" value="ECO:0007669"/>
    <property type="project" value="UniProtKB-EC"/>
</dbReference>
<proteinExistence type="inferred from homology"/>
<dbReference type="Pfam" id="PF00676">
    <property type="entry name" value="E1_dh"/>
    <property type="match status" value="1"/>
</dbReference>
<keyword evidence="7" id="KW-0630">Potassium</keyword>
<dbReference type="InterPro" id="IPR029061">
    <property type="entry name" value="THDP-binding"/>
</dbReference>
<dbReference type="CDD" id="cd02000">
    <property type="entry name" value="TPP_E1_PDC_ADC_BCADC"/>
    <property type="match status" value="1"/>
</dbReference>